<comment type="caution">
    <text evidence="1">The sequence shown here is derived from an EMBL/GenBank/DDBJ whole genome shotgun (WGS) entry which is preliminary data.</text>
</comment>
<evidence type="ECO:0000313" key="1">
    <source>
        <dbReference type="EMBL" id="GLQ88861.1"/>
    </source>
</evidence>
<reference evidence="2" key="1">
    <citation type="journal article" date="2019" name="Int. J. Syst. Evol. Microbiol.">
        <title>The Global Catalogue of Microorganisms (GCM) 10K type strain sequencing project: providing services to taxonomists for standard genome sequencing and annotation.</title>
        <authorList>
            <consortium name="The Broad Institute Genomics Platform"/>
            <consortium name="The Broad Institute Genome Sequencing Center for Infectious Disease"/>
            <person name="Wu L."/>
            <person name="Ma J."/>
        </authorList>
    </citation>
    <scope>NUCLEOTIDE SEQUENCE [LARGE SCALE GENOMIC DNA]</scope>
    <source>
        <strain evidence="2">NBRC 111981</strain>
    </source>
</reference>
<protein>
    <recommendedName>
        <fullName evidence="3">Nucleotidyl transferase AbiEii toxin, Type IV TA system</fullName>
    </recommendedName>
</protein>
<sequence length="253" mass="28587">MVRGLDLFKAQFSEHTQEFVLIGGTASTVVMEQAGLEFRATKDLDVVLHVEVLTPAFGEKFWAFVKAGGYQVRETSTTERRHFYRFQKPTDLKYPAMIELFARKPDLMHPIADGTLTPIPFEDDITSLSAILLDDDYYKFIMDGRVVIDGLPLVKEDRIIALKAAAWMELTQRRNSGEKVDSANVRKHINDVLRLSQLLTPDTSISIQGKILEDMRRFIDAARAEPNLDPKQLTINTTVDTLLDRVAEAYGIA</sequence>
<dbReference type="RefSeq" id="WP_284332303.1">
    <property type="nucleotide sequence ID" value="NZ_BSOA01000022.1"/>
</dbReference>
<name>A0ABQ5XCC5_9GAMM</name>
<accession>A0ABQ5XCC5</accession>
<dbReference type="Proteomes" id="UP001156627">
    <property type="component" value="Unassembled WGS sequence"/>
</dbReference>
<evidence type="ECO:0008006" key="3">
    <source>
        <dbReference type="Google" id="ProtNLM"/>
    </source>
</evidence>
<proteinExistence type="predicted"/>
<gene>
    <name evidence="1" type="ORF">GCM10007898_24320</name>
</gene>
<dbReference type="EMBL" id="BSOA01000022">
    <property type="protein sequence ID" value="GLQ88861.1"/>
    <property type="molecule type" value="Genomic_DNA"/>
</dbReference>
<organism evidence="1 2">
    <name type="scientific">Dyella flagellata</name>
    <dbReference type="NCBI Taxonomy" id="1867833"/>
    <lineage>
        <taxon>Bacteria</taxon>
        <taxon>Pseudomonadati</taxon>
        <taxon>Pseudomonadota</taxon>
        <taxon>Gammaproteobacteria</taxon>
        <taxon>Lysobacterales</taxon>
        <taxon>Rhodanobacteraceae</taxon>
        <taxon>Dyella</taxon>
    </lineage>
</organism>
<evidence type="ECO:0000313" key="2">
    <source>
        <dbReference type="Proteomes" id="UP001156627"/>
    </source>
</evidence>
<keyword evidence="2" id="KW-1185">Reference proteome</keyword>